<keyword evidence="1" id="KW-0812">Transmembrane</keyword>
<proteinExistence type="predicted"/>
<organism evidence="2 3">
    <name type="scientific">Methanosarcina siciliae HI350</name>
    <dbReference type="NCBI Taxonomy" id="1434119"/>
    <lineage>
        <taxon>Archaea</taxon>
        <taxon>Methanobacteriati</taxon>
        <taxon>Methanobacteriota</taxon>
        <taxon>Stenosarchaea group</taxon>
        <taxon>Methanomicrobia</taxon>
        <taxon>Methanosarcinales</taxon>
        <taxon>Methanosarcinaceae</taxon>
        <taxon>Methanosarcina</taxon>
    </lineage>
</organism>
<dbReference type="HOGENOM" id="CLU_2461823_0_0_2"/>
<dbReference type="KEGG" id="msz:MSSIH_1124"/>
<sequence>MIVLAPPVLIPGRLKAIPSFSRILMCYTIIVVLDIVLPFILIITEISMTPFIYWNTPLSNGLVYIYLIMGYFGIATVIYQLIGKYFSV</sequence>
<dbReference type="AlphaFoldDB" id="A0A0E3PBY9"/>
<reference evidence="2 3" key="1">
    <citation type="submission" date="2014-07" db="EMBL/GenBank/DDBJ databases">
        <title>Methanogenic archaea and the global carbon cycle.</title>
        <authorList>
            <person name="Henriksen J.R."/>
            <person name="Luke J."/>
            <person name="Reinhart S."/>
            <person name="Benedict M.N."/>
            <person name="Youngblut N.D."/>
            <person name="Metcalf M.E."/>
            <person name="Whitaker R.J."/>
            <person name="Metcalf W.W."/>
        </authorList>
    </citation>
    <scope>NUCLEOTIDE SEQUENCE [LARGE SCALE GENOMIC DNA]</scope>
    <source>
        <strain evidence="2 3">HI350</strain>
    </source>
</reference>
<keyword evidence="1" id="KW-1133">Transmembrane helix</keyword>
<accession>A0A0E3PBY9</accession>
<evidence type="ECO:0000313" key="2">
    <source>
        <dbReference type="EMBL" id="AKB31814.1"/>
    </source>
</evidence>
<dbReference type="Proteomes" id="UP000033092">
    <property type="component" value="Chromosome"/>
</dbReference>
<dbReference type="PATRIC" id="fig|1434119.4.peg.1427"/>
<feature type="transmembrane region" description="Helical" evidence="1">
    <location>
        <begin position="23"/>
        <end position="43"/>
    </location>
</feature>
<keyword evidence="1" id="KW-0472">Membrane</keyword>
<dbReference type="EMBL" id="CP009507">
    <property type="protein sequence ID" value="AKB31814.1"/>
    <property type="molecule type" value="Genomic_DNA"/>
</dbReference>
<gene>
    <name evidence="2" type="ORF">MSSIH_1124</name>
</gene>
<name>A0A0E3PBY9_9EURY</name>
<evidence type="ECO:0000313" key="3">
    <source>
        <dbReference type="Proteomes" id="UP000033092"/>
    </source>
</evidence>
<evidence type="ECO:0000256" key="1">
    <source>
        <dbReference type="SAM" id="Phobius"/>
    </source>
</evidence>
<protein>
    <submittedName>
        <fullName evidence="2">Uncharacterized protein</fullName>
    </submittedName>
</protein>
<feature type="transmembrane region" description="Helical" evidence="1">
    <location>
        <begin position="63"/>
        <end position="82"/>
    </location>
</feature>